<dbReference type="FunFam" id="1.10.287.70:FF:000117">
    <property type="entry name" value="Voltage-gated Ca2+ channel, alpha subunit"/>
    <property type="match status" value="1"/>
</dbReference>
<evidence type="ECO:0000256" key="20">
    <source>
        <dbReference type="SAM" id="Phobius"/>
    </source>
</evidence>
<feature type="transmembrane region" description="Helical" evidence="20">
    <location>
        <begin position="618"/>
        <end position="641"/>
    </location>
</feature>
<feature type="transmembrane region" description="Helical" evidence="20">
    <location>
        <begin position="1144"/>
        <end position="1170"/>
    </location>
</feature>
<feature type="transmembrane region" description="Helical" evidence="20">
    <location>
        <begin position="709"/>
        <end position="732"/>
    </location>
</feature>
<dbReference type="Proteomes" id="UP000007879">
    <property type="component" value="Unassembled WGS sequence"/>
</dbReference>
<keyword evidence="12" id="KW-0406">Ion transport</keyword>
<dbReference type="InParanoid" id="A0A1X7VQE5"/>
<feature type="transmembrane region" description="Helical" evidence="20">
    <location>
        <begin position="1552"/>
        <end position="1570"/>
    </location>
</feature>
<evidence type="ECO:0000313" key="22">
    <source>
        <dbReference type="EnsemblMetazoa" id="Aqu2.1.42586_001"/>
    </source>
</evidence>
<feature type="binding site" evidence="16">
    <location>
        <position position="349"/>
    </location>
    <ligand>
        <name>Ca(2+)</name>
        <dbReference type="ChEBI" id="CHEBI:29108"/>
    </ligand>
</feature>
<feature type="compositionally biased region" description="Basic and acidic residues" evidence="19">
    <location>
        <begin position="913"/>
        <end position="922"/>
    </location>
</feature>
<keyword evidence="3" id="KW-0597">Phosphoprotein</keyword>
<evidence type="ECO:0000256" key="17">
    <source>
        <dbReference type="RuleBase" id="RU003808"/>
    </source>
</evidence>
<feature type="transmembrane region" description="Helical" evidence="20">
    <location>
        <begin position="335"/>
        <end position="356"/>
    </location>
</feature>
<evidence type="ECO:0000256" key="19">
    <source>
        <dbReference type="SAM" id="MobiDB-lite"/>
    </source>
</evidence>
<feature type="domain" description="EF-hand" evidence="21">
    <location>
        <begin position="1684"/>
        <end position="1719"/>
    </location>
</feature>
<dbReference type="InterPro" id="IPR050599">
    <property type="entry name" value="VDCC_alpha-1_subunit"/>
</dbReference>
<dbReference type="PANTHER" id="PTHR45628">
    <property type="entry name" value="VOLTAGE-DEPENDENT CALCIUM CHANNEL TYPE A SUBUNIT ALPHA-1"/>
    <property type="match status" value="1"/>
</dbReference>
<evidence type="ECO:0000256" key="10">
    <source>
        <dbReference type="ARBA" id="ARBA00022882"/>
    </source>
</evidence>
<dbReference type="Pfam" id="PF00520">
    <property type="entry name" value="Ion_trans"/>
    <property type="match status" value="4"/>
</dbReference>
<feature type="transmembrane region" description="Helical" evidence="20">
    <location>
        <begin position="240"/>
        <end position="262"/>
    </location>
</feature>
<feature type="coiled-coil region" evidence="18">
    <location>
        <begin position="735"/>
        <end position="769"/>
    </location>
</feature>
<dbReference type="STRING" id="400682.A0A1X7VQE5"/>
<dbReference type="Pfam" id="PF16905">
    <property type="entry name" value="GPHH"/>
    <property type="match status" value="1"/>
</dbReference>
<evidence type="ECO:0000256" key="14">
    <source>
        <dbReference type="ARBA" id="ARBA00023180"/>
    </source>
</evidence>
<feature type="transmembrane region" description="Helical" evidence="20">
    <location>
        <begin position="148"/>
        <end position="168"/>
    </location>
</feature>
<dbReference type="Gene3D" id="1.10.287.70">
    <property type="match status" value="4"/>
</dbReference>
<keyword evidence="10 17" id="KW-0851">Voltage-gated channel</keyword>
<feature type="transmembrane region" description="Helical" evidence="20">
    <location>
        <begin position="1341"/>
        <end position="1365"/>
    </location>
</feature>
<feature type="binding site" evidence="16">
    <location>
        <position position="1313"/>
    </location>
    <ligand>
        <name>Ca(2+)</name>
        <dbReference type="ChEBI" id="CHEBI:29108"/>
    </ligand>
</feature>
<evidence type="ECO:0000256" key="13">
    <source>
        <dbReference type="ARBA" id="ARBA00023136"/>
    </source>
</evidence>
<dbReference type="GO" id="GO:0008331">
    <property type="term" value="F:high voltage-gated calcium channel activity"/>
    <property type="evidence" value="ECO:0007669"/>
    <property type="project" value="TreeGrafter"/>
</dbReference>
<feature type="transmembrane region" description="Helical" evidence="20">
    <location>
        <begin position="189"/>
        <end position="220"/>
    </location>
</feature>
<evidence type="ECO:0000313" key="23">
    <source>
        <dbReference type="Proteomes" id="UP000007879"/>
    </source>
</evidence>
<keyword evidence="8" id="KW-0677">Repeat</keyword>
<dbReference type="InterPro" id="IPR014873">
    <property type="entry name" value="VDCC_a1su_IQ"/>
</dbReference>
<dbReference type="InterPro" id="IPR027359">
    <property type="entry name" value="Volt_channel_dom_sf"/>
</dbReference>
<evidence type="ECO:0000256" key="7">
    <source>
        <dbReference type="ARBA" id="ARBA00022723"/>
    </source>
</evidence>
<dbReference type="EnsemblMetazoa" id="XM_019999581.1">
    <property type="protein sequence ID" value="XP_019855140.1"/>
    <property type="gene ID" value="LOC100638198"/>
</dbReference>
<dbReference type="PANTHER" id="PTHR45628:SF7">
    <property type="entry name" value="VOLTAGE-DEPENDENT CALCIUM CHANNEL TYPE A SUBUNIT ALPHA-1"/>
    <property type="match status" value="1"/>
</dbReference>
<keyword evidence="7 16" id="KW-0479">Metal-binding</keyword>
<evidence type="ECO:0000256" key="1">
    <source>
        <dbReference type="ARBA" id="ARBA00004141"/>
    </source>
</evidence>
<evidence type="ECO:0000256" key="8">
    <source>
        <dbReference type="ARBA" id="ARBA00022737"/>
    </source>
</evidence>
<evidence type="ECO:0000256" key="9">
    <source>
        <dbReference type="ARBA" id="ARBA00022837"/>
    </source>
</evidence>
<evidence type="ECO:0000256" key="3">
    <source>
        <dbReference type="ARBA" id="ARBA00022553"/>
    </source>
</evidence>
<dbReference type="eggNOG" id="KOG2301">
    <property type="taxonomic scope" value="Eukaryota"/>
</dbReference>
<feature type="binding site" evidence="16">
    <location>
        <position position="682"/>
    </location>
    <ligand>
        <name>Ca(2+)</name>
        <dbReference type="ChEBI" id="CHEBI:29108"/>
    </ligand>
</feature>
<feature type="transmembrane region" description="Helical" evidence="20">
    <location>
        <begin position="1417"/>
        <end position="1440"/>
    </location>
</feature>
<feature type="compositionally biased region" description="Polar residues" evidence="19">
    <location>
        <begin position="1924"/>
        <end position="1935"/>
    </location>
</feature>
<feature type="transmembrane region" description="Helical" evidence="20">
    <location>
        <begin position="1645"/>
        <end position="1668"/>
    </location>
</feature>
<dbReference type="GO" id="GO:0005891">
    <property type="term" value="C:voltage-gated calcium channel complex"/>
    <property type="evidence" value="ECO:0007669"/>
    <property type="project" value="InterPro"/>
</dbReference>
<dbReference type="FunFam" id="1.10.287.70:FF:000007">
    <property type="entry name" value="Voltage-dependent L-type calcium channel subunit alpha"/>
    <property type="match status" value="1"/>
</dbReference>
<evidence type="ECO:0000256" key="2">
    <source>
        <dbReference type="ARBA" id="ARBA00022448"/>
    </source>
</evidence>
<keyword evidence="15" id="KW-0407">Ion channel</keyword>
<keyword evidence="4 17" id="KW-0109">Calcium transport</keyword>
<reference evidence="22" key="2">
    <citation type="submission" date="2017-05" db="UniProtKB">
        <authorList>
            <consortium name="EnsemblMetazoa"/>
        </authorList>
    </citation>
    <scope>IDENTIFICATION</scope>
</reference>
<dbReference type="OrthoDB" id="431720at2759"/>
<dbReference type="EnsemblMetazoa" id="Aqu2.1.42586_001">
    <property type="protein sequence ID" value="Aqu2.1.42586_001"/>
    <property type="gene ID" value="Aqu2.1.42586"/>
</dbReference>
<sequence length="2023" mass="231699">MATDRYASSLSPRPSLLARQSSMLGEEDIERSLSPTTMQTRLRHMSKGYVGGIDLKSTLLDEDEGVWSHLMKSRHVVKFRSYLRQRARNDYILCCLPKKNRWRKRIKTLVYSRYFNGVIGLLVIIHCIVLATYKSYSANDLKGYNKNLLYSTIAFLLVYIVEACLRIIADGLIMHPSAYLRKIPNLVDVFVIFVSFIYLVTPFGLVIGEVFAALITLRLFRVMLQLKTVRFLFRALGSSLFPLLYVAWVTFCIMMFFALVGLELFSGGLHKACYVNYTDTDTLVMRQFQVSQFPCHDPDYFGGHNCSLATDKPEDAFCENWPEGPHSGLVGFDNIGIGLLTVFQCITLEGWTSILYQYESVYGTSFVWIYFISLISFGSIFMLNLLLGVLTSVFIGVSDHQEVEGHLRVLKKSRKIKEDYDGYNEWMKRGGYCHHGGGANENDDGDVDDDDDQEIDEEFNKHANSEMNNSTCNSTKWGPFLFFNKRLRSVIRHVVKSHVFFWSMIAIISINFMFLSADFYPIDKEWISSLIIINYIFTGIYIIECFLKLYSLGPRRYFTSQFNRIDFLFTLINIIDILALVHISDIYFSVSSIVNACRAIRLISAFKYTRYWKGMRAIISTFAGVGVVILSVMALLLSFIFTASLLGMRMFGTRLFDITHLHPTFNDFVDSFLLVFQLTTTEDWNTIMYRSGLTSDERFTYNIGNFAIIIYYLYIIIIGAFNIVNIFLAIAIDKLSEVKAVNEESTHRLEQREEERKELEEQLNALKDPLQYFKLSQTLRKVLIFYSSNLKEEEELQETRKRRRERSVSEAHVKVDRSVSLPLAEIKRRSFASAHAVSDPGRMTEEEGERREQLKHYLTGMVPQKVSIANPLGKFFKLQHSASSMATASQLNTGVKAMTLELTETTPPTSRADQSKSKKPDIDKDEEEVTDFCRNNSINSLGDCSLELNTPASLVAPPSPLDPPTDASVARLVRKSSLEDIDLIIPPESERSGMANGDKGLAMKPTKFKKIRRAWSIFKEKGSLLLHWLSNYFGSIIIDPRLELKEIPAHSAFFILAPDNRLRVYFYNVVKSKPFQTVTFTIIILSSLLLTLEIPVRSESSLLCGIQGTIFFFDIFCSVWFLLEFILKIISLGAIIHRGSYFHCLFNIIDFFVVVTTIFPLILHLATANLNDDGICLPYSQRLYHEQNSYMYIEVILVFRVLRPLRLWRVEGLFLVTKGLFSSLRRMGYVFFVGTVLLLIFAVIGVQLFKGRFFYCTDFVSHTEEECRGQYFIYPSNDLNCPKVLNREWKKWDLHFDNIGWSFLSIYTMITKEGWQDIMYHAIDSHDVGEGPVYNFSRWALVYHVLFMVLVTFFLINLLVGFVIVTFQQNGIKRYDEANLDRNQRNCLYFSLTSVPRKKYIPQFSFHKRLYSVINSWLWRLVINILVAINVIILSCQYYTNNNTNNMDSPSKLEVTIYWINFGFTILFTLEAVFKIIILTPPHYFRSSERGFEFLLVIGSVLELTLQSVLVRDSNSIWRYSQIASCLRVLRLVQISKNTRLIVWTVLRSLEIFPWVGVLLLAVLFTYAIVGMQVFGRIKPVTIDNSTHNAIHQYNNFANFPQALLVMIRCFTGENWEQIMLGSVNALCVDEVQNQTTTCGSPFTYFFYPSFLLISSILVLNLFVAIIIDNFDYFVRDKAILGSHDLTYFYQLWAKLDPSASGKIHHTELIKLMRSANPPLGWGRLCSQVSCYKRMISLSIPVDEDGMIAFNATLFAIVRVSLKIDSSCGKNNNNNYNSRSADLRLKLQSVFPNCPKKILDIVLPERPVRTTSEEYAALFIQQFWRRWKLKVEKQREGKPQPHQQRMSNVLRRVPDMGPTLLQRRLTTINMVNVSSRLAVSPSDTSADDTSHGLREIASTDVPVLKPIRSLHLIRLEPITEGNDQESASVDQNSASRDQKPAPVPRKSVLFDQESSALDQKSASIITKAKSVDSDIFYDPEVDRSPSLIAKRQSVISDSDALFSTPTGSMISLDSAKAITETTV</sequence>
<name>A0A1X7VQE5_AMPQE</name>
<evidence type="ECO:0000259" key="21">
    <source>
        <dbReference type="PROSITE" id="PS50222"/>
    </source>
</evidence>
<evidence type="ECO:0000256" key="6">
    <source>
        <dbReference type="ARBA" id="ARBA00022692"/>
    </source>
</evidence>
<gene>
    <name evidence="22" type="primary">100638198</name>
</gene>
<dbReference type="PRINTS" id="PR00167">
    <property type="entry name" value="CACHANNEL"/>
</dbReference>
<keyword evidence="13 20" id="KW-0472">Membrane</keyword>
<dbReference type="Gene3D" id="1.20.120.350">
    <property type="entry name" value="Voltage-gated potassium channels. Chain C"/>
    <property type="match status" value="4"/>
</dbReference>
<feature type="region of interest" description="Disordered" evidence="19">
    <location>
        <begin position="903"/>
        <end position="928"/>
    </location>
</feature>
<feature type="region of interest" description="Disordered" evidence="19">
    <location>
        <begin position="1919"/>
        <end position="1946"/>
    </location>
</feature>
<dbReference type="KEGG" id="aqu:100638198"/>
<evidence type="ECO:0000256" key="4">
    <source>
        <dbReference type="ARBA" id="ARBA00022568"/>
    </source>
</evidence>
<comment type="subcellular location">
    <subcellularLocation>
        <location evidence="1 17">Membrane</location>
        <topology evidence="1 17">Multi-pass membrane protein</topology>
    </subcellularLocation>
</comment>
<evidence type="ECO:0000256" key="15">
    <source>
        <dbReference type="ARBA" id="ARBA00023303"/>
    </source>
</evidence>
<dbReference type="SUPFAM" id="SSF81324">
    <property type="entry name" value="Voltage-gated potassium channels"/>
    <property type="match status" value="4"/>
</dbReference>
<protein>
    <recommendedName>
        <fullName evidence="21">EF-hand domain-containing protein</fullName>
    </recommendedName>
</protein>
<feature type="transmembrane region" description="Helical" evidence="20">
    <location>
        <begin position="1460"/>
        <end position="1480"/>
    </location>
</feature>
<dbReference type="FunCoup" id="A0A1X7VQE5">
    <property type="interactions" value="201"/>
</dbReference>
<feature type="transmembrane region" description="Helical" evidence="20">
    <location>
        <begin position="562"/>
        <end position="580"/>
    </location>
</feature>
<feature type="transmembrane region" description="Helical" evidence="20">
    <location>
        <begin position="499"/>
        <end position="520"/>
    </location>
</feature>
<keyword evidence="2" id="KW-0813">Transport</keyword>
<dbReference type="InterPro" id="IPR002077">
    <property type="entry name" value="VDCCAlpha1"/>
</dbReference>
<evidence type="ECO:0000256" key="16">
    <source>
        <dbReference type="PIRSR" id="PIRSR602077-1"/>
    </source>
</evidence>
<dbReference type="Gene3D" id="1.10.238.10">
    <property type="entry name" value="EF-hand"/>
    <property type="match status" value="1"/>
</dbReference>
<dbReference type="PROSITE" id="PS50222">
    <property type="entry name" value="EF_HAND_2"/>
    <property type="match status" value="1"/>
</dbReference>
<evidence type="ECO:0000256" key="12">
    <source>
        <dbReference type="ARBA" id="ARBA00023065"/>
    </source>
</evidence>
<dbReference type="GO" id="GO:0098703">
    <property type="term" value="P:calcium ion import across plasma membrane"/>
    <property type="evidence" value="ECO:0007669"/>
    <property type="project" value="TreeGrafter"/>
</dbReference>
<comment type="similarity">
    <text evidence="17">Belongs to the calcium channel alpha-1 subunit (TC 1.A.1.11) family.</text>
</comment>
<keyword evidence="11 20" id="KW-1133">Transmembrane helix</keyword>
<feature type="transmembrane region" description="Helical" evidence="20">
    <location>
        <begin position="1100"/>
        <end position="1123"/>
    </location>
</feature>
<feature type="transmembrane region" description="Helical" evidence="20">
    <location>
        <begin position="526"/>
        <end position="550"/>
    </location>
</feature>
<feature type="transmembrane region" description="Helical" evidence="20">
    <location>
        <begin position="114"/>
        <end position="136"/>
    </location>
</feature>
<organism evidence="22">
    <name type="scientific">Amphimedon queenslandica</name>
    <name type="common">Sponge</name>
    <dbReference type="NCBI Taxonomy" id="400682"/>
    <lineage>
        <taxon>Eukaryota</taxon>
        <taxon>Metazoa</taxon>
        <taxon>Porifera</taxon>
        <taxon>Demospongiae</taxon>
        <taxon>Heteroscleromorpha</taxon>
        <taxon>Haplosclerida</taxon>
        <taxon>Niphatidae</taxon>
        <taxon>Amphimedon</taxon>
    </lineage>
</organism>
<evidence type="ECO:0000256" key="11">
    <source>
        <dbReference type="ARBA" id="ARBA00022989"/>
    </source>
</evidence>
<keyword evidence="6 20" id="KW-0812">Transmembrane</keyword>
<dbReference type="InterPro" id="IPR031649">
    <property type="entry name" value="GPHH_dom"/>
</dbReference>
<feature type="transmembrane region" description="Helical" evidence="20">
    <location>
        <begin position="368"/>
        <end position="397"/>
    </location>
</feature>
<dbReference type="InterPro" id="IPR002048">
    <property type="entry name" value="EF_hand_dom"/>
</dbReference>
<accession>A0A1X7VQE5</accession>
<keyword evidence="23" id="KW-1185">Reference proteome</keyword>
<keyword evidence="14" id="KW-0325">Glycoprotein</keyword>
<dbReference type="InterPro" id="IPR005821">
    <property type="entry name" value="Ion_trans_dom"/>
</dbReference>
<evidence type="ECO:0000256" key="5">
    <source>
        <dbReference type="ARBA" id="ARBA00022673"/>
    </source>
</evidence>
<keyword evidence="5 17" id="KW-0107">Calcium channel</keyword>
<proteinExistence type="inferred from homology"/>
<dbReference type="GO" id="GO:0005509">
    <property type="term" value="F:calcium ion binding"/>
    <property type="evidence" value="ECO:0007669"/>
    <property type="project" value="InterPro"/>
</dbReference>
<evidence type="ECO:0000256" key="18">
    <source>
        <dbReference type="SAM" id="Coils"/>
    </source>
</evidence>
<keyword evidence="18" id="KW-0175">Coiled coil</keyword>
<feature type="transmembrane region" description="Helical" evidence="20">
    <location>
        <begin position="1229"/>
        <end position="1249"/>
    </location>
</feature>
<keyword evidence="9 16" id="KW-0106">Calcium</keyword>
<reference evidence="23" key="1">
    <citation type="journal article" date="2010" name="Nature">
        <title>The Amphimedon queenslandica genome and the evolution of animal complexity.</title>
        <authorList>
            <person name="Srivastava M."/>
            <person name="Simakov O."/>
            <person name="Chapman J."/>
            <person name="Fahey B."/>
            <person name="Gauthier M.E."/>
            <person name="Mitros T."/>
            <person name="Richards G.S."/>
            <person name="Conaco C."/>
            <person name="Dacre M."/>
            <person name="Hellsten U."/>
            <person name="Larroux C."/>
            <person name="Putnam N.H."/>
            <person name="Stanke M."/>
            <person name="Adamska M."/>
            <person name="Darling A."/>
            <person name="Degnan S.M."/>
            <person name="Oakley T.H."/>
            <person name="Plachetzki D.C."/>
            <person name="Zhai Y."/>
            <person name="Adamski M."/>
            <person name="Calcino A."/>
            <person name="Cummins S.F."/>
            <person name="Goodstein D.M."/>
            <person name="Harris C."/>
            <person name="Jackson D.J."/>
            <person name="Leys S.P."/>
            <person name="Shu S."/>
            <person name="Woodcroft B.J."/>
            <person name="Vervoort M."/>
            <person name="Kosik K.S."/>
            <person name="Manning G."/>
            <person name="Degnan B.M."/>
            <person name="Rokhsar D.S."/>
        </authorList>
    </citation>
    <scope>NUCLEOTIDE SEQUENCE [LARGE SCALE GENOMIC DNA]</scope>
</reference>
<dbReference type="Pfam" id="PF08763">
    <property type="entry name" value="Ca_chan_IQ"/>
    <property type="match status" value="1"/>
</dbReference>